<dbReference type="InterPro" id="IPR036955">
    <property type="entry name" value="AP2/ERF_dom_sf"/>
</dbReference>
<dbReference type="GO" id="GO:0003677">
    <property type="term" value="F:DNA binding"/>
    <property type="evidence" value="ECO:0007669"/>
    <property type="project" value="UniProtKB-KW"/>
</dbReference>
<dbReference type="PANTHER" id="PTHR31985:SF273">
    <property type="entry name" value="ETHYLENE-RESPONSIVE TRANSCRIPTION FACTOR ERF017"/>
    <property type="match status" value="1"/>
</dbReference>
<feature type="region of interest" description="Disordered" evidence="8">
    <location>
        <begin position="98"/>
        <end position="125"/>
    </location>
</feature>
<dbReference type="OrthoDB" id="1918918at2759"/>
<gene>
    <name evidence="10" type="ORF">C5167_012414</name>
</gene>
<evidence type="ECO:0000256" key="5">
    <source>
        <dbReference type="ARBA" id="ARBA00023163"/>
    </source>
</evidence>
<protein>
    <recommendedName>
        <fullName evidence="9">AP2/ERF domain-containing protein</fullName>
    </recommendedName>
</protein>
<keyword evidence="5" id="KW-0804">Transcription</keyword>
<dbReference type="Gene3D" id="3.30.730.10">
    <property type="entry name" value="AP2/ERF domain"/>
    <property type="match status" value="1"/>
</dbReference>
<name>A0A4Y7IXC7_PAPSO</name>
<dbReference type="Gramene" id="RZC53553">
    <property type="protein sequence ID" value="RZC53553"/>
    <property type="gene ID" value="C5167_012414"/>
</dbReference>
<dbReference type="GO" id="GO:0003700">
    <property type="term" value="F:DNA-binding transcription factor activity"/>
    <property type="evidence" value="ECO:0007669"/>
    <property type="project" value="InterPro"/>
</dbReference>
<keyword evidence="11" id="KW-1185">Reference proteome</keyword>
<evidence type="ECO:0000313" key="10">
    <source>
        <dbReference type="EMBL" id="RZC53553.1"/>
    </source>
</evidence>
<dbReference type="CDD" id="cd00018">
    <property type="entry name" value="AP2"/>
    <property type="match status" value="1"/>
</dbReference>
<dbReference type="SMART" id="SM00380">
    <property type="entry name" value="AP2"/>
    <property type="match status" value="1"/>
</dbReference>
<keyword evidence="4" id="KW-0010">Activator</keyword>
<comment type="subcellular location">
    <subcellularLocation>
        <location evidence="1">Nucleus</location>
    </subcellularLocation>
</comment>
<evidence type="ECO:0000256" key="6">
    <source>
        <dbReference type="ARBA" id="ARBA00023242"/>
    </source>
</evidence>
<evidence type="ECO:0000256" key="2">
    <source>
        <dbReference type="ARBA" id="ARBA00023015"/>
    </source>
</evidence>
<dbReference type="PRINTS" id="PR00367">
    <property type="entry name" value="ETHRSPELEMNT"/>
</dbReference>
<evidence type="ECO:0000259" key="9">
    <source>
        <dbReference type="PROSITE" id="PS51032"/>
    </source>
</evidence>
<keyword evidence="6" id="KW-0539">Nucleus</keyword>
<reference evidence="10 11" key="1">
    <citation type="journal article" date="2018" name="Science">
        <title>The opium poppy genome and morphinan production.</title>
        <authorList>
            <person name="Guo L."/>
            <person name="Winzer T."/>
            <person name="Yang X."/>
            <person name="Li Y."/>
            <person name="Ning Z."/>
            <person name="He Z."/>
            <person name="Teodor R."/>
            <person name="Lu Y."/>
            <person name="Bowser T.A."/>
            <person name="Graham I.A."/>
            <person name="Ye K."/>
        </authorList>
    </citation>
    <scope>NUCLEOTIDE SEQUENCE [LARGE SCALE GENOMIC DNA]</scope>
    <source>
        <strain evidence="11">cv. HN1</strain>
        <tissue evidence="10">Leaves</tissue>
    </source>
</reference>
<dbReference type="PANTHER" id="PTHR31985">
    <property type="entry name" value="ETHYLENE-RESPONSIVE TRANSCRIPTION FACTOR ERF042-RELATED"/>
    <property type="match status" value="1"/>
</dbReference>
<evidence type="ECO:0000256" key="8">
    <source>
        <dbReference type="SAM" id="MobiDB-lite"/>
    </source>
</evidence>
<organism evidence="10 11">
    <name type="scientific">Papaver somniferum</name>
    <name type="common">Opium poppy</name>
    <dbReference type="NCBI Taxonomy" id="3469"/>
    <lineage>
        <taxon>Eukaryota</taxon>
        <taxon>Viridiplantae</taxon>
        <taxon>Streptophyta</taxon>
        <taxon>Embryophyta</taxon>
        <taxon>Tracheophyta</taxon>
        <taxon>Spermatophyta</taxon>
        <taxon>Magnoliopsida</taxon>
        <taxon>Ranunculales</taxon>
        <taxon>Papaveraceae</taxon>
        <taxon>Papaveroideae</taxon>
        <taxon>Papaver</taxon>
    </lineage>
</organism>
<evidence type="ECO:0000313" key="11">
    <source>
        <dbReference type="Proteomes" id="UP000316621"/>
    </source>
</evidence>
<evidence type="ECO:0000256" key="3">
    <source>
        <dbReference type="ARBA" id="ARBA00023125"/>
    </source>
</evidence>
<accession>A0A4Y7IXC7</accession>
<evidence type="ECO:0000256" key="4">
    <source>
        <dbReference type="ARBA" id="ARBA00023159"/>
    </source>
</evidence>
<dbReference type="OMA" id="EEDMTIN"/>
<dbReference type="EMBL" id="CM010717">
    <property type="protein sequence ID" value="RZC53553.1"/>
    <property type="molecule type" value="Genomic_DNA"/>
</dbReference>
<comment type="similarity">
    <text evidence="7">Belongs to the AP2/ERF transcription factor family. ERF subfamily.</text>
</comment>
<dbReference type="Proteomes" id="UP000316621">
    <property type="component" value="Chromosome 3"/>
</dbReference>
<sequence>MEDQGEGLTKYKGIRKRKSGKWVSEIRIPKCKERIWLGTHDTPEKAARAFDVALFCLRGRGATTFNFPDNLPNIVVSNSLTRAEIQKIAAKYANGEVEEQHKEEVEEQQHKEEEEEDMTINHNSIRSNNDKIDWDFMDCLLSVPEGTGNALSAADFGVNGCAV</sequence>
<proteinExistence type="inferred from homology"/>
<dbReference type="AlphaFoldDB" id="A0A4Y7IXC7"/>
<evidence type="ECO:0000256" key="1">
    <source>
        <dbReference type="ARBA" id="ARBA00004123"/>
    </source>
</evidence>
<keyword evidence="3" id="KW-0238">DNA-binding</keyword>
<dbReference type="InterPro" id="IPR001471">
    <property type="entry name" value="AP2/ERF_dom"/>
</dbReference>
<dbReference type="PROSITE" id="PS51032">
    <property type="entry name" value="AP2_ERF"/>
    <property type="match status" value="1"/>
</dbReference>
<evidence type="ECO:0000256" key="7">
    <source>
        <dbReference type="ARBA" id="ARBA00024343"/>
    </source>
</evidence>
<dbReference type="GO" id="GO:0005634">
    <property type="term" value="C:nucleus"/>
    <property type="evidence" value="ECO:0007669"/>
    <property type="project" value="UniProtKB-SubCell"/>
</dbReference>
<feature type="compositionally biased region" description="Basic and acidic residues" evidence="8">
    <location>
        <begin position="98"/>
        <end position="112"/>
    </location>
</feature>
<keyword evidence="2" id="KW-0805">Transcription regulation</keyword>
<feature type="domain" description="AP2/ERF" evidence="9">
    <location>
        <begin position="10"/>
        <end position="68"/>
    </location>
</feature>
<dbReference type="SUPFAM" id="SSF54171">
    <property type="entry name" value="DNA-binding domain"/>
    <property type="match status" value="1"/>
</dbReference>
<dbReference type="Pfam" id="PF00847">
    <property type="entry name" value="AP2"/>
    <property type="match status" value="1"/>
</dbReference>
<dbReference type="InterPro" id="IPR016177">
    <property type="entry name" value="DNA-bd_dom_sf"/>
</dbReference>
<dbReference type="InterPro" id="IPR051032">
    <property type="entry name" value="AP2/ERF_TF_ERF_subfamily"/>
</dbReference>